<dbReference type="CDD" id="cd07043">
    <property type="entry name" value="STAS_anti-anti-sigma_factors"/>
    <property type="match status" value="1"/>
</dbReference>
<comment type="caution">
    <text evidence="2">The sequence shown here is derived from an EMBL/GenBank/DDBJ whole genome shotgun (WGS) entry which is preliminary data.</text>
</comment>
<dbReference type="EMBL" id="JBEXRX010000175">
    <property type="protein sequence ID" value="MEU0156340.1"/>
    <property type="molecule type" value="Genomic_DNA"/>
</dbReference>
<evidence type="ECO:0000313" key="3">
    <source>
        <dbReference type="Proteomes" id="UP001550348"/>
    </source>
</evidence>
<sequence>MTLALDSDGPASLITVRGEVDMSTAHLISELAEHVVARRPARLTFDLSRVTFFSAHGISALLRTQFVATRAGVAMALRNAAPCVTYLLAATGTRTILVETTATSVSNGDLVQGSVVSAPHPRFPAGGGQRRIRCAGQASM</sequence>
<dbReference type="Pfam" id="PF13466">
    <property type="entry name" value="STAS_2"/>
    <property type="match status" value="1"/>
</dbReference>
<reference evidence="2 3" key="1">
    <citation type="submission" date="2024-06" db="EMBL/GenBank/DDBJ databases">
        <title>The Natural Products Discovery Center: Release of the First 8490 Sequenced Strains for Exploring Actinobacteria Biosynthetic Diversity.</title>
        <authorList>
            <person name="Kalkreuter E."/>
            <person name="Kautsar S.A."/>
            <person name="Yang D."/>
            <person name="Bader C.D."/>
            <person name="Teijaro C.N."/>
            <person name="Fluegel L."/>
            <person name="Davis C.M."/>
            <person name="Simpson J.R."/>
            <person name="Lauterbach L."/>
            <person name="Steele A.D."/>
            <person name="Gui C."/>
            <person name="Meng S."/>
            <person name="Li G."/>
            <person name="Viehrig K."/>
            <person name="Ye F."/>
            <person name="Su P."/>
            <person name="Kiefer A.F."/>
            <person name="Nichols A."/>
            <person name="Cepeda A.J."/>
            <person name="Yan W."/>
            <person name="Fan B."/>
            <person name="Jiang Y."/>
            <person name="Adhikari A."/>
            <person name="Zheng C.-J."/>
            <person name="Schuster L."/>
            <person name="Cowan T.M."/>
            <person name="Smanski M.J."/>
            <person name="Chevrette M.G."/>
            <person name="De Carvalho L.P.S."/>
            <person name="Shen B."/>
        </authorList>
    </citation>
    <scope>NUCLEOTIDE SEQUENCE [LARGE SCALE GENOMIC DNA]</scope>
    <source>
        <strain evidence="2 3">NPDC006286</strain>
    </source>
</reference>
<accession>A0ABV2VU62</accession>
<dbReference type="InterPro" id="IPR036513">
    <property type="entry name" value="STAS_dom_sf"/>
</dbReference>
<gene>
    <name evidence="2" type="ORF">ABZ071_31565</name>
</gene>
<keyword evidence="3" id="KW-1185">Reference proteome</keyword>
<proteinExistence type="predicted"/>
<feature type="domain" description="STAS" evidence="1">
    <location>
        <begin position="1"/>
        <end position="114"/>
    </location>
</feature>
<dbReference type="PROSITE" id="PS50801">
    <property type="entry name" value="STAS"/>
    <property type="match status" value="1"/>
</dbReference>
<evidence type="ECO:0000313" key="2">
    <source>
        <dbReference type="EMBL" id="MEU0156340.1"/>
    </source>
</evidence>
<dbReference type="Gene3D" id="3.30.750.24">
    <property type="entry name" value="STAS domain"/>
    <property type="match status" value="1"/>
</dbReference>
<dbReference type="InterPro" id="IPR002645">
    <property type="entry name" value="STAS_dom"/>
</dbReference>
<evidence type="ECO:0000259" key="1">
    <source>
        <dbReference type="PROSITE" id="PS50801"/>
    </source>
</evidence>
<dbReference type="RefSeq" id="WP_355667858.1">
    <property type="nucleotide sequence ID" value="NZ_JBEXRX010000175.1"/>
</dbReference>
<organism evidence="2 3">
    <name type="scientific">Micromonospora fulviviridis</name>
    <dbReference type="NCBI Taxonomy" id="47860"/>
    <lineage>
        <taxon>Bacteria</taxon>
        <taxon>Bacillati</taxon>
        <taxon>Actinomycetota</taxon>
        <taxon>Actinomycetes</taxon>
        <taxon>Micromonosporales</taxon>
        <taxon>Micromonosporaceae</taxon>
        <taxon>Micromonospora</taxon>
    </lineage>
</organism>
<protein>
    <submittedName>
        <fullName evidence="2">STAS domain-containing protein</fullName>
    </submittedName>
</protein>
<name>A0ABV2VU62_9ACTN</name>
<dbReference type="SUPFAM" id="SSF52091">
    <property type="entry name" value="SpoIIaa-like"/>
    <property type="match status" value="1"/>
</dbReference>
<dbReference type="Proteomes" id="UP001550348">
    <property type="component" value="Unassembled WGS sequence"/>
</dbReference>
<dbReference type="InterPro" id="IPR058548">
    <property type="entry name" value="MlaB-like_STAS"/>
</dbReference>